<accession>A0A1G8D7G6</accession>
<dbReference type="STRING" id="262004.SAMN04489796_103132"/>
<organism evidence="2 3">
    <name type="scientific">Winogradskyella thalassocola</name>
    <dbReference type="NCBI Taxonomy" id="262004"/>
    <lineage>
        <taxon>Bacteria</taxon>
        <taxon>Pseudomonadati</taxon>
        <taxon>Bacteroidota</taxon>
        <taxon>Flavobacteriia</taxon>
        <taxon>Flavobacteriales</taxon>
        <taxon>Flavobacteriaceae</taxon>
        <taxon>Winogradskyella</taxon>
    </lineage>
</organism>
<feature type="domain" description="ABC-three component systems C-terminal" evidence="1">
    <location>
        <begin position="220"/>
        <end position="348"/>
    </location>
</feature>
<evidence type="ECO:0000313" key="2">
    <source>
        <dbReference type="EMBL" id="SDH53220.1"/>
    </source>
</evidence>
<protein>
    <recommendedName>
        <fullName evidence="1">ABC-three component systems C-terminal domain-containing protein</fullName>
    </recommendedName>
</protein>
<sequence length="349" mass="40858">MTYYKTSHQVNFGKRIIPLKMIEHMSFDDWEDFIEEWVDIKKTEYLEAERFGGAGDKGRDVVGYVTDKNKPNYTWDCFQCKHYENALRPAQVYKEFIKILYYTFKLEYPIPRKFYFIAPKGCGTSLSKLLQNPTELKNALVNNWDKHCKIDTTVGGIKLEGEFLNWVNNFDFSIFSKIHTKNILKEHISHPNHLIRFGGGLPEREKLDTDTIPSSIQSSETTYVNQLLTAYGSESKEDYKNVIDLDSKEHYKNHFTRARISFHHAEQLRNFTRDNLPIDTFDDFQKEIFEGIVDIVEDIHSNSFIKVKEVEKEASKVIISSNPLKDVSLIYDKKGICHQLVNDNKIKWT</sequence>
<gene>
    <name evidence="2" type="ORF">SAMN04489796_103132</name>
</gene>
<reference evidence="3" key="1">
    <citation type="submission" date="2016-10" db="EMBL/GenBank/DDBJ databases">
        <authorList>
            <person name="Varghese N."/>
            <person name="Submissions S."/>
        </authorList>
    </citation>
    <scope>NUCLEOTIDE SEQUENCE [LARGE SCALE GENOMIC DNA]</scope>
    <source>
        <strain evidence="3">DSM 15363</strain>
    </source>
</reference>
<dbReference type="InterPro" id="IPR046914">
    <property type="entry name" value="ABC-3C_CTD6"/>
</dbReference>
<dbReference type="Pfam" id="PF20282">
    <property type="entry name" value="CTD6"/>
    <property type="match status" value="1"/>
</dbReference>
<dbReference type="EMBL" id="FNCZ01000003">
    <property type="protein sequence ID" value="SDH53220.1"/>
    <property type="molecule type" value="Genomic_DNA"/>
</dbReference>
<proteinExistence type="predicted"/>
<evidence type="ECO:0000259" key="1">
    <source>
        <dbReference type="Pfam" id="PF20282"/>
    </source>
</evidence>
<dbReference type="RefSeq" id="WP_139181048.1">
    <property type="nucleotide sequence ID" value="NZ_FNCZ01000003.1"/>
</dbReference>
<dbReference type="AlphaFoldDB" id="A0A1G8D7G6"/>
<keyword evidence="3" id="KW-1185">Reference proteome</keyword>
<dbReference type="Proteomes" id="UP000199492">
    <property type="component" value="Unassembled WGS sequence"/>
</dbReference>
<evidence type="ECO:0000313" key="3">
    <source>
        <dbReference type="Proteomes" id="UP000199492"/>
    </source>
</evidence>
<dbReference type="OrthoDB" id="3242664at2"/>
<name>A0A1G8D7G6_9FLAO</name>